<accession>A0A9X2I4Q9</accession>
<protein>
    <submittedName>
        <fullName evidence="4">PilX N-terminal domain-containing pilus assembly protein</fullName>
    </submittedName>
</protein>
<evidence type="ECO:0000313" key="4">
    <source>
        <dbReference type="EMBL" id="MCP8900320.1"/>
    </source>
</evidence>
<dbReference type="Pfam" id="PF14341">
    <property type="entry name" value="PilX_N"/>
    <property type="match status" value="1"/>
</dbReference>
<gene>
    <name evidence="4" type="ORF">M6D89_13530</name>
</gene>
<feature type="domain" description="Type 4 fimbrial biogenesis protein PilX N-terminal" evidence="3">
    <location>
        <begin position="13"/>
        <end position="63"/>
    </location>
</feature>
<keyword evidence="1" id="KW-0812">Transmembrane</keyword>
<keyword evidence="5" id="KW-1185">Reference proteome</keyword>
<keyword evidence="1" id="KW-0472">Membrane</keyword>
<proteinExistence type="predicted"/>
<dbReference type="InterPro" id="IPR025746">
    <property type="entry name" value="PilX_N_dom"/>
</dbReference>
<dbReference type="RefSeq" id="WP_253968609.1">
    <property type="nucleotide sequence ID" value="NZ_JAMFTH010000004.1"/>
</dbReference>
<keyword evidence="1" id="KW-1133">Transmembrane helix</keyword>
<evidence type="ECO:0000313" key="5">
    <source>
        <dbReference type="Proteomes" id="UP001139319"/>
    </source>
</evidence>
<dbReference type="AlphaFoldDB" id="A0A9X2I4Q9"/>
<comment type="caution">
    <text evidence="4">The sequence shown here is derived from an EMBL/GenBank/DDBJ whole genome shotgun (WGS) entry which is preliminary data.</text>
</comment>
<sequence>MKQKAMMSFNKQSGVTLIVGLIMVLLLTIIGLAAIRGSNMQEMMAGNARDRHVAFEAAEAALRDGESNLADGHTSIDDEIANNTTGFYEGVDTPSRYYWLGKDAGGAFTPFDWDTEAATYGGTLENVNEQPKYAVEKLDYLEPGMDGSAAGFMSVQEQESRVMFRVTARGEGANENTVVVLQTTYR</sequence>
<evidence type="ECO:0000259" key="2">
    <source>
        <dbReference type="Pfam" id="PF13681"/>
    </source>
</evidence>
<evidence type="ECO:0000256" key="1">
    <source>
        <dbReference type="SAM" id="Phobius"/>
    </source>
</evidence>
<dbReference type="InterPro" id="IPR025205">
    <property type="entry name" value="PilX/PilW_C"/>
</dbReference>
<organism evidence="4 5">
    <name type="scientific">Gilvimarinus xylanilyticus</name>
    <dbReference type="NCBI Taxonomy" id="2944139"/>
    <lineage>
        <taxon>Bacteria</taxon>
        <taxon>Pseudomonadati</taxon>
        <taxon>Pseudomonadota</taxon>
        <taxon>Gammaproteobacteria</taxon>
        <taxon>Cellvibrionales</taxon>
        <taxon>Cellvibrionaceae</taxon>
        <taxon>Gilvimarinus</taxon>
    </lineage>
</organism>
<dbReference type="Pfam" id="PF13681">
    <property type="entry name" value="PilX"/>
    <property type="match status" value="1"/>
</dbReference>
<reference evidence="4" key="2">
    <citation type="submission" date="2023-01" db="EMBL/GenBank/DDBJ databases">
        <title>Gilvimarinus xylanilyticus HB14 isolated from Caulerpa lentillifera aquaculture base in Hainan, China.</title>
        <authorList>
            <person name="Zhang Y.-J."/>
        </authorList>
    </citation>
    <scope>NUCLEOTIDE SEQUENCE</scope>
    <source>
        <strain evidence="4">HB14</strain>
    </source>
</reference>
<feature type="transmembrane region" description="Helical" evidence="1">
    <location>
        <begin position="15"/>
        <end position="35"/>
    </location>
</feature>
<reference evidence="4" key="1">
    <citation type="submission" date="2022-05" db="EMBL/GenBank/DDBJ databases">
        <authorList>
            <person name="Sun H.-N."/>
        </authorList>
    </citation>
    <scope>NUCLEOTIDE SEQUENCE</scope>
    <source>
        <strain evidence="4">HB14</strain>
    </source>
</reference>
<dbReference type="EMBL" id="JAMFTH010000004">
    <property type="protein sequence ID" value="MCP8900320.1"/>
    <property type="molecule type" value="Genomic_DNA"/>
</dbReference>
<name>A0A9X2I4Q9_9GAMM</name>
<dbReference type="Proteomes" id="UP001139319">
    <property type="component" value="Unassembled WGS sequence"/>
</dbReference>
<feature type="domain" description="PilX/PilW C-terminal" evidence="2">
    <location>
        <begin position="103"/>
        <end position="186"/>
    </location>
</feature>
<evidence type="ECO:0000259" key="3">
    <source>
        <dbReference type="Pfam" id="PF14341"/>
    </source>
</evidence>